<dbReference type="EMBL" id="HAEB01012655">
    <property type="protein sequence ID" value="SBQ59182.1"/>
    <property type="molecule type" value="Transcribed_RNA"/>
</dbReference>
<organism evidence="1">
    <name type="scientific">Nothobranchius korthausae</name>
    <dbReference type="NCBI Taxonomy" id="1143690"/>
    <lineage>
        <taxon>Eukaryota</taxon>
        <taxon>Metazoa</taxon>
        <taxon>Chordata</taxon>
        <taxon>Craniata</taxon>
        <taxon>Vertebrata</taxon>
        <taxon>Euteleostomi</taxon>
        <taxon>Actinopterygii</taxon>
        <taxon>Neopterygii</taxon>
        <taxon>Teleostei</taxon>
        <taxon>Neoteleostei</taxon>
        <taxon>Acanthomorphata</taxon>
        <taxon>Ovalentaria</taxon>
        <taxon>Atherinomorphae</taxon>
        <taxon>Cyprinodontiformes</taxon>
        <taxon>Nothobranchiidae</taxon>
        <taxon>Nothobranchius</taxon>
    </lineage>
</organism>
<reference evidence="1" key="1">
    <citation type="submission" date="2016-05" db="EMBL/GenBank/DDBJ databases">
        <authorList>
            <person name="Lavstsen T."/>
            <person name="Jespersen J.S."/>
        </authorList>
    </citation>
    <scope>NUCLEOTIDE SEQUENCE</scope>
    <source>
        <tissue evidence="1">Brain</tissue>
    </source>
</reference>
<proteinExistence type="predicted"/>
<reference evidence="1" key="2">
    <citation type="submission" date="2016-06" db="EMBL/GenBank/DDBJ databases">
        <title>The genome of a short-lived fish provides insights into sex chromosome evolution and the genetic control of aging.</title>
        <authorList>
            <person name="Reichwald K."/>
            <person name="Felder M."/>
            <person name="Petzold A."/>
            <person name="Koch P."/>
            <person name="Groth M."/>
            <person name="Platzer M."/>
        </authorList>
    </citation>
    <scope>NUCLEOTIDE SEQUENCE</scope>
    <source>
        <tissue evidence="1">Brain</tissue>
    </source>
</reference>
<dbReference type="AlphaFoldDB" id="A0A1A8FJL8"/>
<accession>A0A1A8FJL8</accession>
<sequence length="100" mass="11460">SPSTPGPTRSPTAHLPWILDHRRRCSPQSCLPSQAFGFLLHSKNHRKLSPPSSVPLCPNPDQCLSQQTQSRSCAQHHRHVWRCTFSFLKIKHYFLLTYVS</sequence>
<name>A0A1A8FJL8_9TELE</name>
<evidence type="ECO:0000313" key="1">
    <source>
        <dbReference type="EMBL" id="SBQ59182.1"/>
    </source>
</evidence>
<protein>
    <submittedName>
        <fullName evidence="1">Uncharacterized protein</fullName>
    </submittedName>
</protein>
<feature type="non-terminal residue" evidence="1">
    <location>
        <position position="1"/>
    </location>
</feature>
<feature type="non-terminal residue" evidence="1">
    <location>
        <position position="100"/>
    </location>
</feature>
<gene>
    <name evidence="1" type="primary">Nfu_g_1_000604</name>
</gene>